<evidence type="ECO:0000313" key="7">
    <source>
        <dbReference type="Proteomes" id="UP000004725"/>
    </source>
</evidence>
<dbReference type="GO" id="GO:0019290">
    <property type="term" value="P:siderophore biosynthetic process"/>
    <property type="evidence" value="ECO:0007669"/>
    <property type="project" value="InterPro"/>
</dbReference>
<feature type="domain" description="Aerobactin siderophore biosynthesis IucA/IucC-like C-terminal" evidence="4">
    <location>
        <begin position="450"/>
        <end position="606"/>
    </location>
</feature>
<dbReference type="Pfam" id="PF04183">
    <property type="entry name" value="IucA_IucC"/>
    <property type="match status" value="1"/>
</dbReference>
<dbReference type="Proteomes" id="UP000092661">
    <property type="component" value="Chromosome"/>
</dbReference>
<dbReference type="InterPro" id="IPR022770">
    <property type="entry name" value="IucA/IucC-like_C"/>
</dbReference>
<dbReference type="InterPro" id="IPR037455">
    <property type="entry name" value="LucA/IucC-like"/>
</dbReference>
<keyword evidence="8" id="KW-1185">Reference proteome</keyword>
<reference evidence="8" key="2">
    <citation type="submission" date="2016-07" db="EMBL/GenBank/DDBJ databases">
        <authorList>
            <person name="See-Too W.S."/>
        </authorList>
    </citation>
    <scope>NUCLEOTIDE SEQUENCE [LARGE SCALE GENOMIC DNA]</scope>
    <source>
        <strain evidence="8">DSM 14505</strain>
    </source>
</reference>
<dbReference type="EMBL" id="AJYB01000033">
    <property type="protein sequence ID" value="EIM06307.1"/>
    <property type="molecule type" value="Genomic_DNA"/>
</dbReference>
<dbReference type="PANTHER" id="PTHR34384">
    <property type="entry name" value="L-2,3-DIAMINOPROPANOATE--CITRATE LIGASE"/>
    <property type="match status" value="1"/>
</dbReference>
<evidence type="ECO:0000256" key="2">
    <source>
        <dbReference type="ARBA" id="ARBA00007832"/>
    </source>
</evidence>
<dbReference type="InterPro" id="IPR007310">
    <property type="entry name" value="Aerobactin_biosyn_IucA/IucC_N"/>
</dbReference>
<evidence type="ECO:0000313" key="6">
    <source>
        <dbReference type="EMBL" id="EIM06307.1"/>
    </source>
</evidence>
<dbReference type="AlphaFoldDB" id="A0A1C7DDG6"/>
<evidence type="ECO:0000259" key="3">
    <source>
        <dbReference type="Pfam" id="PF04183"/>
    </source>
</evidence>
<evidence type="ECO:0000259" key="4">
    <source>
        <dbReference type="Pfam" id="PF06276"/>
    </source>
</evidence>
<dbReference type="PANTHER" id="PTHR34384:SF6">
    <property type="entry name" value="STAPHYLOFERRIN B SYNTHASE"/>
    <property type="match status" value="1"/>
</dbReference>
<organism evidence="6 7">
    <name type="scientific">Planococcus antarcticus DSM 14505</name>
    <dbReference type="NCBI Taxonomy" id="1185653"/>
    <lineage>
        <taxon>Bacteria</taxon>
        <taxon>Bacillati</taxon>
        <taxon>Bacillota</taxon>
        <taxon>Bacilli</taxon>
        <taxon>Bacillales</taxon>
        <taxon>Caryophanaceae</taxon>
        <taxon>Planococcus</taxon>
    </lineage>
</organism>
<gene>
    <name evidence="6" type="ORF">A1A1_12112</name>
    <name evidence="5" type="ORF">BBH88_03995</name>
</gene>
<protein>
    <recommendedName>
        <fullName evidence="9">Siderophore biosynthesis protein</fullName>
    </recommendedName>
</protein>
<sequence>MNHLLVQRSSEIEVIKELEKGHPAVSRAFKRNLPQSKKRVLHQLIQAILRENFLPSSWIKEGNKQQVTMLVPSGGKLTVAIEKRYMLGHMEIGEDILYGKEGSTRKIDHPADFAHLLKLQQEENGFTIELENSVVNYALSLTAAELRKEKFIWSGDTFSFLLAEMKKNACFSPLVFGEQWVIDGHTLHPCTKTKLGLTAQEVIKFSPEWGANANLIPVAIHKNLASMNSNGKETMTDILLREYPNLSTVFKERLPNRGKDYEVIPVHPWQLKHTLKPYLEKEIAQTLILPLENVHIPASALLSVRSLAPHGSKTLHHIKTALNVQMTSAKRTVSPASIKNGPVISAILKKIETIDPLVGNSYRFLSESAGGHYLSLQNDKDLFLKKNLSALLRENPEKNLSESEIALPAAFLISRSPFTGKLILLELVENYSKTNEIDINKAAVKYICTYAELLLPGLITLISKYGISLEAHLQNTVPVFKDGMPVRFLFRDNGGIRIKEDRFNLFGWGYAIDNDTNLLTDNEQDLFNMFSHALLHNHLGEMIFFLSKELQIEEEMLWKPIRGVVHSTIFILKNQGNCQQAVLLLEEKLFAPLAPLKSLVKMRLTNQFTENAYTLISNPLADVKKGDEDNGL</sequence>
<dbReference type="Gene3D" id="1.10.510.40">
    <property type="match status" value="1"/>
</dbReference>
<dbReference type="GO" id="GO:0016881">
    <property type="term" value="F:acid-amino acid ligase activity"/>
    <property type="evidence" value="ECO:0007669"/>
    <property type="project" value="UniProtKB-ARBA"/>
</dbReference>
<dbReference type="Pfam" id="PF06276">
    <property type="entry name" value="FhuF"/>
    <property type="match status" value="1"/>
</dbReference>
<reference evidence="6 7" key="1">
    <citation type="journal article" date="2012" name="J. Bacteriol.">
        <title>Genome Sequence of the Antarctic Psychrophile Bacterium Planococcus antarcticus DSM 14505.</title>
        <authorList>
            <person name="Margolles A."/>
            <person name="Gueimonde M."/>
            <person name="Sanchez B."/>
        </authorList>
    </citation>
    <scope>NUCLEOTIDE SEQUENCE [LARGE SCALE GENOMIC DNA]</scope>
    <source>
        <strain evidence="6 7">DSM 14505</strain>
    </source>
</reference>
<evidence type="ECO:0000256" key="1">
    <source>
        <dbReference type="ARBA" id="ARBA00004924"/>
    </source>
</evidence>
<dbReference type="OrthoDB" id="2989563at2"/>
<accession>A0A1C7DDG6</accession>
<comment type="pathway">
    <text evidence="1">Siderophore biosynthesis.</text>
</comment>
<dbReference type="KEGG" id="pana:BBH88_03995"/>
<dbReference type="RefSeq" id="WP_006830392.1">
    <property type="nucleotide sequence ID" value="NZ_AJYB01000033.1"/>
</dbReference>
<name>A0A1C7DDG6_9BACL</name>
<evidence type="ECO:0008006" key="9">
    <source>
        <dbReference type="Google" id="ProtNLM"/>
    </source>
</evidence>
<evidence type="ECO:0000313" key="5">
    <source>
        <dbReference type="EMBL" id="ANU09526.1"/>
    </source>
</evidence>
<dbReference type="EMBL" id="CP016534">
    <property type="protein sequence ID" value="ANU09526.1"/>
    <property type="molecule type" value="Genomic_DNA"/>
</dbReference>
<dbReference type="Proteomes" id="UP000004725">
    <property type="component" value="Unassembled WGS sequence"/>
</dbReference>
<dbReference type="eggNOG" id="COG4264">
    <property type="taxonomic scope" value="Bacteria"/>
</dbReference>
<reference evidence="5" key="3">
    <citation type="submission" date="2016-10" db="EMBL/GenBank/DDBJ databases">
        <authorList>
            <person name="See-Too W.S."/>
        </authorList>
    </citation>
    <scope>NUCLEOTIDE SEQUENCE</scope>
    <source>
        <strain evidence="5">DSM 14505</strain>
    </source>
</reference>
<feature type="domain" description="Aerobactin siderophore biosynthesis IucA/IucC N-terminal" evidence="3">
    <location>
        <begin position="175"/>
        <end position="412"/>
    </location>
</feature>
<proteinExistence type="inferred from homology"/>
<comment type="similarity">
    <text evidence="2">Belongs to the IucA/IucC family.</text>
</comment>
<evidence type="ECO:0000313" key="8">
    <source>
        <dbReference type="Proteomes" id="UP000092661"/>
    </source>
</evidence>